<keyword evidence="1" id="KW-0472">Membrane</keyword>
<organism evidence="2 3">
    <name type="scientific">Caenorhabditis elegans</name>
    <dbReference type="NCBI Taxonomy" id="6239"/>
    <lineage>
        <taxon>Eukaryota</taxon>
        <taxon>Metazoa</taxon>
        <taxon>Ecdysozoa</taxon>
        <taxon>Nematoda</taxon>
        <taxon>Chromadorea</taxon>
        <taxon>Rhabditida</taxon>
        <taxon>Rhabditina</taxon>
        <taxon>Rhabditomorpha</taxon>
        <taxon>Rhabditoidea</taxon>
        <taxon>Rhabditidae</taxon>
        <taxon>Peloderinae</taxon>
        <taxon>Caenorhabditis</taxon>
    </lineage>
</organism>
<dbReference type="HOGENOM" id="CLU_3225103_0_0_1"/>
<dbReference type="PaxDb" id="6239-C32C4.16"/>
<keyword evidence="1 2" id="KW-0812">Transmembrane</keyword>
<dbReference type="InParanoid" id="E9P873"/>
<evidence type="ECO:0000313" key="2">
    <source>
        <dbReference type="EMBL" id="CBZ01783.1"/>
    </source>
</evidence>
<dbReference type="Proteomes" id="UP000001940">
    <property type="component" value="Chromosome V"/>
</dbReference>
<dbReference type="AlphaFoldDB" id="E9P873"/>
<dbReference type="EMBL" id="BX284605">
    <property type="protein sequence ID" value="CBZ01783.1"/>
    <property type="molecule type" value="Genomic_DNA"/>
</dbReference>
<feature type="transmembrane region" description="Helical" evidence="1">
    <location>
        <begin position="22"/>
        <end position="40"/>
    </location>
</feature>
<dbReference type="GeneID" id="13214870"/>
<accession>E9P873</accession>
<keyword evidence="3" id="KW-1185">Reference proteome</keyword>
<sequence length="44" mass="5143">MKKESKTRCEFSTHLAFLYGKLQVYIAAPMATYICFDFLVSDFK</sequence>
<name>E9P873_CAEEL</name>
<gene>
    <name evidence="2 4" type="ORF">C32C4.16</name>
    <name evidence="2" type="ORF">CELE_C32C4.16</name>
</gene>
<dbReference type="Bgee" id="WBGene00206383">
    <property type="expression patterns" value="Expressed in pharyngeal muscle cell (C elegans)"/>
</dbReference>
<dbReference type="RefSeq" id="NP_001379530.1">
    <property type="nucleotide sequence ID" value="NM_001392597.1"/>
</dbReference>
<proteinExistence type="predicted"/>
<evidence type="ECO:0000313" key="3">
    <source>
        <dbReference type="Proteomes" id="UP000001940"/>
    </source>
</evidence>
<dbReference type="KEGG" id="cel:CELE_C32C4.16"/>
<dbReference type="CTD" id="13214870"/>
<protein>
    <submittedName>
        <fullName evidence="2">Transmembrane protein</fullName>
    </submittedName>
</protein>
<evidence type="ECO:0000313" key="4">
    <source>
        <dbReference type="WormBase" id="C32C4.16"/>
    </source>
</evidence>
<dbReference type="AGR" id="WB:WBGene00206383"/>
<evidence type="ECO:0000256" key="1">
    <source>
        <dbReference type="SAM" id="Phobius"/>
    </source>
</evidence>
<keyword evidence="1" id="KW-1133">Transmembrane helix</keyword>
<reference evidence="2 3" key="1">
    <citation type="journal article" date="1998" name="Science">
        <title>Genome sequence of the nematode C. elegans: a platform for investigating biology.</title>
        <authorList>
            <consortium name="The C. elegans sequencing consortium"/>
            <person name="Sulson J.E."/>
            <person name="Waterston R."/>
        </authorList>
    </citation>
    <scope>NUCLEOTIDE SEQUENCE [LARGE SCALE GENOMIC DNA]</scope>
    <source>
        <strain evidence="2 3">Bristol N2</strain>
    </source>
</reference>
<dbReference type="WormBase" id="C32C4.16">
    <property type="protein sequence ID" value="CE45722"/>
    <property type="gene ID" value="WBGene00206383"/>
</dbReference>